<organism evidence="2 3">
    <name type="scientific">Alternaria tenuissima</name>
    <dbReference type="NCBI Taxonomy" id="119927"/>
    <lineage>
        <taxon>Eukaryota</taxon>
        <taxon>Fungi</taxon>
        <taxon>Dikarya</taxon>
        <taxon>Ascomycota</taxon>
        <taxon>Pezizomycotina</taxon>
        <taxon>Dothideomycetes</taxon>
        <taxon>Pleosporomycetidae</taxon>
        <taxon>Pleosporales</taxon>
        <taxon>Pleosporineae</taxon>
        <taxon>Pleosporaceae</taxon>
        <taxon>Alternaria</taxon>
        <taxon>Alternaria sect. Alternaria</taxon>
        <taxon>Alternaria alternata complex</taxon>
    </lineage>
</organism>
<name>A0ABY0GN72_9PLEO</name>
<evidence type="ECO:0000313" key="2">
    <source>
        <dbReference type="EMBL" id="RYO08864.1"/>
    </source>
</evidence>
<reference evidence="3" key="1">
    <citation type="journal article" date="2019" name="bioRxiv">
        <title>Genomics, evolutionary history and diagnostics of the Alternaria alternata species group including apple and Asian pear pathotypes.</title>
        <authorList>
            <person name="Armitage A.D."/>
            <person name="Cockerton H.M."/>
            <person name="Sreenivasaprasad S."/>
            <person name="Woodhall J.W."/>
            <person name="Lane C.R."/>
            <person name="Harrison R.J."/>
            <person name="Clarkson J.P."/>
        </authorList>
    </citation>
    <scope>NUCLEOTIDE SEQUENCE [LARGE SCALE GENOMIC DNA]</scope>
    <source>
        <strain evidence="3">FERA 635</strain>
    </source>
</reference>
<feature type="transmembrane region" description="Helical" evidence="1">
    <location>
        <begin position="419"/>
        <end position="441"/>
    </location>
</feature>
<evidence type="ECO:0000313" key="3">
    <source>
        <dbReference type="Proteomes" id="UP000293195"/>
    </source>
</evidence>
<accession>A0ABY0GN72</accession>
<sequence>MLPDLRTGSWDMKSEQPPIQLPTVRASTVQTIKPKDKTQSVVEPYALSPAYFNHGSLSETQTQSATRVFVSVLQEDQALMSLYESLRNRSDITPRQLQEHIRLSMKTFAKNLSEEAKGFVDISVSSLNDLANRATECLAGGECDTDTQDQTEFAEIKTSDESSGQLARWPRFVNLYDLRILMTHSNAIRVLRAEANFFCKTESIRPNHGGRRRLTWREWREEIRDLAVGMISGLKLTFISKAALLLMMDAFFLVTDDLFIAMGYLEPPLEAGWTRIRSQCCRGSQYVDDVVEQCEGGAAALVERMQHTSSNLKIMIASSGSRSSAQKYTFRIPTWTRNLSSRLPVMSLWHREQPTALPHHSSNGAAISGTRSAGIIDEKQTWIYDLIPKRLHNKLTGYTDKPSEGWGLYFEEGWDVDSMVTISFILFVVASLLFGICYSVLE</sequence>
<dbReference type="EMBL" id="PDXF01000003">
    <property type="protein sequence ID" value="RYO08864.1"/>
    <property type="molecule type" value="Genomic_DNA"/>
</dbReference>
<keyword evidence="1" id="KW-0812">Transmembrane</keyword>
<gene>
    <name evidence="2" type="ORF">AA0119_g1500</name>
</gene>
<keyword evidence="1" id="KW-1133">Transmembrane helix</keyword>
<keyword evidence="1" id="KW-0472">Membrane</keyword>
<proteinExistence type="predicted"/>
<comment type="caution">
    <text evidence="2">The sequence shown here is derived from an EMBL/GenBank/DDBJ whole genome shotgun (WGS) entry which is preliminary data.</text>
</comment>
<dbReference type="Proteomes" id="UP000293195">
    <property type="component" value="Unassembled WGS sequence"/>
</dbReference>
<evidence type="ECO:0000256" key="1">
    <source>
        <dbReference type="SAM" id="Phobius"/>
    </source>
</evidence>
<protein>
    <submittedName>
        <fullName evidence="2">Uncharacterized protein</fullName>
    </submittedName>
</protein>
<keyword evidence="3" id="KW-1185">Reference proteome</keyword>